<accession>A0A1G2B6U3</accession>
<comment type="caution">
    <text evidence="2">The sequence shown here is derived from an EMBL/GenBank/DDBJ whole genome shotgun (WGS) entry which is preliminary data.</text>
</comment>
<sequence>MKFRPEREVPQHTDEPLSRDRILNLSPQETVNYLGSLEETGDLESFLEDAAEDEALKAHLSYWEKWLEKDQQALLEKIIDRKKEIYPLKSESLPLELEKKFTEKQLEMIFSNVKAIQLTFGCSKGCAFCGFDAIKGVREHIPYSQLANMFQRYGKELSKGEPFLYWASEPSDYASKEGLEDRTYEDVHELAVQYAGYDPGVTSFNLTDKKWIDFMARKTSAYRTGRRLSVFGMKEEKLQALQHRVRESEEEIKFSGKKAQRVSLFGKEYKHVKGMGKTFEEEEDVEDVPKAGIACVDGVLLTPRGLFNLFVIPISREYPQGVIITPLEKISDDPVKSGDELREVMRRSVVEGEYSHAGAISKGEEFQRYFGRFPKKAKVSTAQQRYSVSVDKYGYVLECKLIESDGENLTTVEK</sequence>
<dbReference type="AlphaFoldDB" id="A0A1G2B6U3"/>
<protein>
    <submittedName>
        <fullName evidence="2">Uncharacterized protein</fullName>
    </submittedName>
</protein>
<evidence type="ECO:0000313" key="3">
    <source>
        <dbReference type="Proteomes" id="UP000176952"/>
    </source>
</evidence>
<feature type="coiled-coil region" evidence="1">
    <location>
        <begin position="231"/>
        <end position="258"/>
    </location>
</feature>
<organism evidence="2 3">
    <name type="scientific">Candidatus Kerfeldbacteria bacterium RIFCSPHIGHO2_12_FULL_48_17</name>
    <dbReference type="NCBI Taxonomy" id="1798542"/>
    <lineage>
        <taxon>Bacteria</taxon>
        <taxon>Candidatus Kerfeldiibacteriota</taxon>
    </lineage>
</organism>
<evidence type="ECO:0000313" key="2">
    <source>
        <dbReference type="EMBL" id="OGY84923.1"/>
    </source>
</evidence>
<gene>
    <name evidence="2" type="ORF">A3F54_04220</name>
</gene>
<name>A0A1G2B6U3_9BACT</name>
<proteinExistence type="predicted"/>
<reference evidence="2 3" key="1">
    <citation type="journal article" date="2016" name="Nat. Commun.">
        <title>Thousands of microbial genomes shed light on interconnected biogeochemical processes in an aquifer system.</title>
        <authorList>
            <person name="Anantharaman K."/>
            <person name="Brown C.T."/>
            <person name="Hug L.A."/>
            <person name="Sharon I."/>
            <person name="Castelle C.J."/>
            <person name="Probst A.J."/>
            <person name="Thomas B.C."/>
            <person name="Singh A."/>
            <person name="Wilkins M.J."/>
            <person name="Karaoz U."/>
            <person name="Brodie E.L."/>
            <person name="Williams K.H."/>
            <person name="Hubbard S.S."/>
            <person name="Banfield J.F."/>
        </authorList>
    </citation>
    <scope>NUCLEOTIDE SEQUENCE [LARGE SCALE GENOMIC DNA]</scope>
</reference>
<dbReference type="Proteomes" id="UP000176952">
    <property type="component" value="Unassembled WGS sequence"/>
</dbReference>
<keyword evidence="1" id="KW-0175">Coiled coil</keyword>
<evidence type="ECO:0000256" key="1">
    <source>
        <dbReference type="SAM" id="Coils"/>
    </source>
</evidence>
<dbReference type="EMBL" id="MHKD01000009">
    <property type="protein sequence ID" value="OGY84923.1"/>
    <property type="molecule type" value="Genomic_DNA"/>
</dbReference>